<dbReference type="EMBL" id="SIRS01000004">
    <property type="protein sequence ID" value="TBN15474.1"/>
    <property type="molecule type" value="Genomic_DNA"/>
</dbReference>
<organism evidence="2 3">
    <name type="scientific">Hyunsoonleella pacifica</name>
    <dbReference type="NCBI Taxonomy" id="1080224"/>
    <lineage>
        <taxon>Bacteria</taxon>
        <taxon>Pseudomonadati</taxon>
        <taxon>Bacteroidota</taxon>
        <taxon>Flavobacteriia</taxon>
        <taxon>Flavobacteriales</taxon>
        <taxon>Flavobacteriaceae</taxon>
    </lineage>
</organism>
<gene>
    <name evidence="2" type="ORF">EYD46_10075</name>
</gene>
<reference evidence="2 3" key="1">
    <citation type="journal article" date="2015" name="Int. J. Syst. Evol. Microbiol.">
        <title>Hyunsoonleella pacifica sp. nov., isolated from seawater of South Pacific Gyre.</title>
        <authorList>
            <person name="Gao X."/>
            <person name="Zhang Z."/>
            <person name="Dai X."/>
            <person name="Zhang X.H."/>
        </authorList>
    </citation>
    <scope>NUCLEOTIDE SEQUENCE [LARGE SCALE GENOMIC DNA]</scope>
    <source>
        <strain evidence="2 3">SW033</strain>
    </source>
</reference>
<sequence length="245" mass="29297">MLMYFRSKKRILLFFFLFLFNSSVKAQKANQFNSWWYYSGKYQLSKKINIRTLLSWARHDFAKNWQQSNVRIGGNYVVSKKVNFGVGYEWVVLFPYGEHPVLEKRPEHRIYEQITVKNKLNRISFRSSALLEHRIRKDITRHRLRVRLGMKTPIIRSNDGITKLGVSFFNEFFFNIDKYAGNNVYGQNRFYAGFDIPITTNFILGLGYLNQYISINERRKENNYTLMVGIFHKVDFRNKKLVQVK</sequence>
<dbReference type="InterPro" id="IPR019619">
    <property type="entry name" value="DUF2490"/>
</dbReference>
<evidence type="ECO:0000313" key="2">
    <source>
        <dbReference type="EMBL" id="TBN15474.1"/>
    </source>
</evidence>
<protein>
    <submittedName>
        <fullName evidence="2">DUF2490 domain-containing protein</fullName>
    </submittedName>
</protein>
<keyword evidence="1" id="KW-0732">Signal</keyword>
<keyword evidence="3" id="KW-1185">Reference proteome</keyword>
<accession>A0A4Q9FND8</accession>
<evidence type="ECO:0000256" key="1">
    <source>
        <dbReference type="SAM" id="SignalP"/>
    </source>
</evidence>
<dbReference type="AlphaFoldDB" id="A0A4Q9FND8"/>
<dbReference type="OrthoDB" id="1118734at2"/>
<name>A0A4Q9FND8_9FLAO</name>
<proteinExistence type="predicted"/>
<dbReference type="Pfam" id="PF10677">
    <property type="entry name" value="DUF2490"/>
    <property type="match status" value="1"/>
</dbReference>
<evidence type="ECO:0000313" key="3">
    <source>
        <dbReference type="Proteomes" id="UP000292372"/>
    </source>
</evidence>
<comment type="caution">
    <text evidence="2">The sequence shown here is derived from an EMBL/GenBank/DDBJ whole genome shotgun (WGS) entry which is preliminary data.</text>
</comment>
<dbReference type="Proteomes" id="UP000292372">
    <property type="component" value="Unassembled WGS sequence"/>
</dbReference>
<feature type="signal peptide" evidence="1">
    <location>
        <begin position="1"/>
        <end position="26"/>
    </location>
</feature>
<feature type="chain" id="PRO_5020726806" evidence="1">
    <location>
        <begin position="27"/>
        <end position="245"/>
    </location>
</feature>